<dbReference type="Proteomes" id="UP000272025">
    <property type="component" value="Unassembled WGS sequence"/>
</dbReference>
<keyword evidence="2" id="KW-1185">Reference proteome</keyword>
<dbReference type="AlphaFoldDB" id="A0A3N2PUG7"/>
<gene>
    <name evidence="1" type="ORF">SODALDRAFT_360285</name>
</gene>
<dbReference type="GeneID" id="39582725"/>
<protein>
    <submittedName>
        <fullName evidence="1">Uncharacterized protein</fullName>
    </submittedName>
</protein>
<evidence type="ECO:0000313" key="1">
    <source>
        <dbReference type="EMBL" id="ROT37966.1"/>
    </source>
</evidence>
<accession>A0A3N2PUG7</accession>
<organism evidence="1 2">
    <name type="scientific">Sodiomyces alkalinus (strain CBS 110278 / VKM F-3762 / F11)</name>
    <name type="common">Alkaliphilic filamentous fungus</name>
    <dbReference type="NCBI Taxonomy" id="1314773"/>
    <lineage>
        <taxon>Eukaryota</taxon>
        <taxon>Fungi</taxon>
        <taxon>Dikarya</taxon>
        <taxon>Ascomycota</taxon>
        <taxon>Pezizomycotina</taxon>
        <taxon>Sordariomycetes</taxon>
        <taxon>Hypocreomycetidae</taxon>
        <taxon>Glomerellales</taxon>
        <taxon>Plectosphaerellaceae</taxon>
        <taxon>Sodiomyces</taxon>
    </lineage>
</organism>
<evidence type="ECO:0000313" key="2">
    <source>
        <dbReference type="Proteomes" id="UP000272025"/>
    </source>
</evidence>
<sequence length="61" mass="6346">MSRPPGIPGFGAETRGLQRATLGYSGSLPNLAADDRCAEKCVGDAFLKLGEGKFALAQFST</sequence>
<reference evidence="1 2" key="1">
    <citation type="journal article" date="2018" name="Mol. Ecol.">
        <title>The obligate alkalophilic soda-lake fungus Sodiomyces alkalinus has shifted to a protein diet.</title>
        <authorList>
            <person name="Grum-Grzhimaylo A.A."/>
            <person name="Falkoski D.L."/>
            <person name="van den Heuvel J."/>
            <person name="Valero-Jimenez C.A."/>
            <person name="Min B."/>
            <person name="Choi I.G."/>
            <person name="Lipzen A."/>
            <person name="Daum C.G."/>
            <person name="Aanen D.K."/>
            <person name="Tsang A."/>
            <person name="Henrissat B."/>
            <person name="Bilanenko E.N."/>
            <person name="de Vries R.P."/>
            <person name="van Kan J.A.L."/>
            <person name="Grigoriev I.V."/>
            <person name="Debets A.J.M."/>
        </authorList>
    </citation>
    <scope>NUCLEOTIDE SEQUENCE [LARGE SCALE GENOMIC DNA]</scope>
    <source>
        <strain evidence="1 2">F11</strain>
    </source>
</reference>
<proteinExistence type="predicted"/>
<dbReference type="EMBL" id="ML119056">
    <property type="protein sequence ID" value="ROT37966.1"/>
    <property type="molecule type" value="Genomic_DNA"/>
</dbReference>
<dbReference type="RefSeq" id="XP_028465772.1">
    <property type="nucleotide sequence ID" value="XM_028614247.1"/>
</dbReference>
<name>A0A3N2PUG7_SODAK</name>